<dbReference type="Gene3D" id="3.30.70.2390">
    <property type="match status" value="1"/>
</dbReference>
<evidence type="ECO:0000313" key="3">
    <source>
        <dbReference type="EMBL" id="PIE32119.1"/>
    </source>
</evidence>
<gene>
    <name evidence="3" type="ORF">CSA55_04075</name>
</gene>
<dbReference type="AlphaFoldDB" id="A0A2G6KBD3"/>
<organism evidence="3 4">
    <name type="scientific">Ilumatobacter coccineus</name>
    <dbReference type="NCBI Taxonomy" id="467094"/>
    <lineage>
        <taxon>Bacteria</taxon>
        <taxon>Bacillati</taxon>
        <taxon>Actinomycetota</taxon>
        <taxon>Acidimicrobiia</taxon>
        <taxon>Acidimicrobiales</taxon>
        <taxon>Ilumatobacteraceae</taxon>
        <taxon>Ilumatobacter</taxon>
    </lineage>
</organism>
<dbReference type="Pfam" id="PF13399">
    <property type="entry name" value="LytR_C"/>
    <property type="match status" value="1"/>
</dbReference>
<keyword evidence="1" id="KW-0732">Signal</keyword>
<name>A0A2G6KBD3_9ACTN</name>
<feature type="signal peptide" evidence="1">
    <location>
        <begin position="1"/>
        <end position="22"/>
    </location>
</feature>
<protein>
    <recommendedName>
        <fullName evidence="2">LytR/CpsA/Psr regulator C-terminal domain-containing protein</fullName>
    </recommendedName>
</protein>
<evidence type="ECO:0000259" key="2">
    <source>
        <dbReference type="Pfam" id="PF13399"/>
    </source>
</evidence>
<feature type="domain" description="LytR/CpsA/Psr regulator C-terminal" evidence="2">
    <location>
        <begin position="59"/>
        <end position="126"/>
    </location>
</feature>
<proteinExistence type="predicted"/>
<accession>A0A2G6KBD3</accession>
<reference evidence="3 4" key="1">
    <citation type="submission" date="2017-10" db="EMBL/GenBank/DDBJ databases">
        <title>Novel microbial diversity and functional potential in the marine mammal oral microbiome.</title>
        <authorList>
            <person name="Dudek N.K."/>
            <person name="Sun C.L."/>
            <person name="Burstein D."/>
            <person name="Kantor R.S."/>
            <person name="Aliaga Goltsman D.S."/>
            <person name="Bik E.M."/>
            <person name="Thomas B.C."/>
            <person name="Banfield J.F."/>
            <person name="Relman D.A."/>
        </authorList>
    </citation>
    <scope>NUCLEOTIDE SEQUENCE [LARGE SCALE GENOMIC DNA]</scope>
    <source>
        <strain evidence="3">DOLJORAL78_61_10</strain>
    </source>
</reference>
<feature type="chain" id="PRO_5038643544" description="LytR/CpsA/Psr regulator C-terminal domain-containing protein" evidence="1">
    <location>
        <begin position="23"/>
        <end position="167"/>
    </location>
</feature>
<evidence type="ECO:0000313" key="4">
    <source>
        <dbReference type="Proteomes" id="UP000230914"/>
    </source>
</evidence>
<dbReference type="PROSITE" id="PS51257">
    <property type="entry name" value="PROKAR_LIPOPROTEIN"/>
    <property type="match status" value="1"/>
</dbReference>
<dbReference type="Proteomes" id="UP000230914">
    <property type="component" value="Unassembled WGS sequence"/>
</dbReference>
<dbReference type="InterPro" id="IPR027381">
    <property type="entry name" value="LytR/CpsA/Psr_C"/>
</dbReference>
<sequence length="167" mass="17076">MVTRKIVGIGACVLAILGTACSSDSGESAVTTVGSTVVTTTSSTTTTTTTLPLVVDGATVVVVNASDVAGSATQLTDRLEALGYSVVPPMNRALTIDRLDTTQILVARDDEAAVEVAKSVIELLGLTGSPIYETGVPAPTRYGWNRGATVFIMLGVDRAGSSIPYSP</sequence>
<evidence type="ECO:0000256" key="1">
    <source>
        <dbReference type="SAM" id="SignalP"/>
    </source>
</evidence>
<dbReference type="EMBL" id="PDSL01000053">
    <property type="protein sequence ID" value="PIE32119.1"/>
    <property type="molecule type" value="Genomic_DNA"/>
</dbReference>
<comment type="caution">
    <text evidence="3">The sequence shown here is derived from an EMBL/GenBank/DDBJ whole genome shotgun (WGS) entry which is preliminary data.</text>
</comment>